<evidence type="ECO:0000313" key="2">
    <source>
        <dbReference type="Proteomes" id="UP000838756"/>
    </source>
</evidence>
<gene>
    <name evidence="1" type="primary">jg11553</name>
    <name evidence="1" type="ORF">PAEG_LOCUS15411</name>
</gene>
<reference evidence="1" key="1">
    <citation type="submission" date="2022-03" db="EMBL/GenBank/DDBJ databases">
        <authorList>
            <person name="Lindestad O."/>
        </authorList>
    </citation>
    <scope>NUCLEOTIDE SEQUENCE</scope>
</reference>
<sequence>MRLWFRKPVRRVSTHRFLVKEAEAGSWTLILHSWRSNKHIYAEMYKKYMSRSGKEREVVTIARLTLFARSSLSRLIDWLAAPLMRGYLAICTYIL</sequence>
<evidence type="ECO:0000313" key="1">
    <source>
        <dbReference type="EMBL" id="CAH2238276.1"/>
    </source>
</evidence>
<dbReference type="Proteomes" id="UP000838756">
    <property type="component" value="Unassembled WGS sequence"/>
</dbReference>
<accession>A0A8S4RQ76</accession>
<protein>
    <submittedName>
        <fullName evidence="1">Jg11553 protein</fullName>
    </submittedName>
</protein>
<organism evidence="1 2">
    <name type="scientific">Pararge aegeria aegeria</name>
    <dbReference type="NCBI Taxonomy" id="348720"/>
    <lineage>
        <taxon>Eukaryota</taxon>
        <taxon>Metazoa</taxon>
        <taxon>Ecdysozoa</taxon>
        <taxon>Arthropoda</taxon>
        <taxon>Hexapoda</taxon>
        <taxon>Insecta</taxon>
        <taxon>Pterygota</taxon>
        <taxon>Neoptera</taxon>
        <taxon>Endopterygota</taxon>
        <taxon>Lepidoptera</taxon>
        <taxon>Glossata</taxon>
        <taxon>Ditrysia</taxon>
        <taxon>Papilionoidea</taxon>
        <taxon>Nymphalidae</taxon>
        <taxon>Satyrinae</taxon>
        <taxon>Satyrini</taxon>
        <taxon>Parargina</taxon>
        <taxon>Pararge</taxon>
    </lineage>
</organism>
<comment type="caution">
    <text evidence="1">The sequence shown here is derived from an EMBL/GenBank/DDBJ whole genome shotgun (WGS) entry which is preliminary data.</text>
</comment>
<dbReference type="AlphaFoldDB" id="A0A8S4RQ76"/>
<dbReference type="EMBL" id="CAKXAJ010025329">
    <property type="protein sequence ID" value="CAH2238276.1"/>
    <property type="molecule type" value="Genomic_DNA"/>
</dbReference>
<keyword evidence="2" id="KW-1185">Reference proteome</keyword>
<proteinExistence type="predicted"/>
<name>A0A8S4RQ76_9NEOP</name>